<evidence type="ECO:0000259" key="1">
    <source>
        <dbReference type="Pfam" id="PF13280"/>
    </source>
</evidence>
<dbReference type="InterPro" id="IPR026881">
    <property type="entry name" value="WYL_dom"/>
</dbReference>
<dbReference type="EMBL" id="AP025293">
    <property type="protein sequence ID" value="BDD01126.1"/>
    <property type="molecule type" value="Genomic_DNA"/>
</dbReference>
<dbReference type="PROSITE" id="PS52050">
    <property type="entry name" value="WYL"/>
    <property type="match status" value="1"/>
</dbReference>
<dbReference type="InterPro" id="IPR057727">
    <property type="entry name" value="WCX_dom"/>
</dbReference>
<feature type="domain" description="WCX" evidence="2">
    <location>
        <begin position="250"/>
        <end position="326"/>
    </location>
</feature>
<protein>
    <submittedName>
        <fullName evidence="3">WYL domain-containing protein</fullName>
    </submittedName>
</protein>
<reference evidence="3 4" key="1">
    <citation type="submission" date="2021-12" db="EMBL/GenBank/DDBJ databases">
        <title>Genome sequencing of bacteria with rrn-lacking chromosome and rrn-plasmid.</title>
        <authorList>
            <person name="Anda M."/>
            <person name="Iwasaki W."/>
        </authorList>
    </citation>
    <scope>NUCLEOTIDE SEQUENCE [LARGE SCALE GENOMIC DNA]</scope>
    <source>
        <strain evidence="3 4">NBRC 101262</strain>
        <plasmid evidence="3 4">pPP1</plasmid>
    </source>
</reference>
<dbReference type="Proteomes" id="UP001354989">
    <property type="component" value="Plasmid pPP1"/>
</dbReference>
<dbReference type="Pfam" id="PF25583">
    <property type="entry name" value="WCX"/>
    <property type="match status" value="1"/>
</dbReference>
<organism evidence="3 4">
    <name type="scientific">Persicobacter psychrovividus</name>
    <dbReference type="NCBI Taxonomy" id="387638"/>
    <lineage>
        <taxon>Bacteria</taxon>
        <taxon>Pseudomonadati</taxon>
        <taxon>Bacteroidota</taxon>
        <taxon>Cytophagia</taxon>
        <taxon>Cytophagales</taxon>
        <taxon>Persicobacteraceae</taxon>
        <taxon>Persicobacter</taxon>
    </lineage>
</organism>
<dbReference type="PANTHER" id="PTHR34580:SF9">
    <property type="entry name" value="SLL5097 PROTEIN"/>
    <property type="match status" value="1"/>
</dbReference>
<keyword evidence="4" id="KW-1185">Reference proteome</keyword>
<gene>
    <name evidence="3" type="ORF">PEPS_34060</name>
</gene>
<proteinExistence type="predicted"/>
<dbReference type="PANTHER" id="PTHR34580">
    <property type="match status" value="1"/>
</dbReference>
<name>A0ABM7VJH2_9BACT</name>
<evidence type="ECO:0000313" key="3">
    <source>
        <dbReference type="EMBL" id="BDD01126.1"/>
    </source>
</evidence>
<accession>A0ABM7VJH2</accession>
<feature type="domain" description="WYL" evidence="1">
    <location>
        <begin position="147"/>
        <end position="212"/>
    </location>
</feature>
<dbReference type="InterPro" id="IPR051534">
    <property type="entry name" value="CBASS_pafABC_assoc_protein"/>
</dbReference>
<evidence type="ECO:0000313" key="4">
    <source>
        <dbReference type="Proteomes" id="UP001354989"/>
    </source>
</evidence>
<geneLocation type="plasmid" evidence="3 4">
    <name>pPP1</name>
</geneLocation>
<dbReference type="Pfam" id="PF13280">
    <property type="entry name" value="WYL"/>
    <property type="match status" value="1"/>
</dbReference>
<sequence>MMRYQIIDDALNGARKYNREQLLRHIIEKMQEMTGDHDFSISKRQFQNDIKDLKAGVTGKPAPIKFNRSKNYYEYTEPDYSIREGKLSSRDQEAVKEAIELLEQYGSFESMKELRNITKLLKETFKVSVEEERPTIVFEQVDLKGIEHLSGLNDAIKHKQALDITYQSFNNPMGQTHLFYPYLLKQYNNRWFLIGNLDQYPGDLTIYALDRIIGFSINACSFREPQGITDINSYFNNLIGVSLGKGEPIEEIVLKFRNKRGNYVLTKKLHSSQEVVAQEPESHSLTIKIKVHPNLELLSKIFEFGQDVEVLSPLSLRERMKNSLEVALSHYQ</sequence>
<keyword evidence="3" id="KW-0614">Plasmid</keyword>
<evidence type="ECO:0000259" key="2">
    <source>
        <dbReference type="Pfam" id="PF25583"/>
    </source>
</evidence>